<dbReference type="SUPFAM" id="SSF54001">
    <property type="entry name" value="Cysteine proteinases"/>
    <property type="match status" value="1"/>
</dbReference>
<dbReference type="Proteomes" id="UP000006764">
    <property type="component" value="Chromosome"/>
</dbReference>
<protein>
    <submittedName>
        <fullName evidence="2">Uncharacterized protein</fullName>
    </submittedName>
</protein>
<keyword evidence="3" id="KW-1185">Reference proteome</keyword>
<dbReference type="HOGENOM" id="CLU_1486079_0_0_6"/>
<evidence type="ECO:0000313" key="2">
    <source>
        <dbReference type="EMBL" id="AJD49115.1"/>
    </source>
</evidence>
<dbReference type="InterPro" id="IPR038765">
    <property type="entry name" value="Papain-like_cys_pep_sf"/>
</dbReference>
<dbReference type="KEGG" id="apac:S7S_13515"/>
<dbReference type="Gene3D" id="3.90.1720.10">
    <property type="entry name" value="endopeptidase domain like (from Nostoc punctiforme)"/>
    <property type="match status" value="1"/>
</dbReference>
<sequence>MVRLPEHDTPLILESTTLSESADIHVGAPVAGVGLVPIMKRIEEYDGDIALRRRLGESLTDAQQRMVARIARRLHQRPYKNYVLTLARDTVTGFRRRPDFSGMFCSELVAEIYRRLGWLAREQRPSLLVPGHFGSERMTLRQGSLAPPVLLRAATASAVPAPGRPAMPRRIAAGERLPLPQ</sequence>
<feature type="region of interest" description="Disordered" evidence="1">
    <location>
        <begin position="160"/>
        <end position="181"/>
    </location>
</feature>
<name>A0A0B4XQP4_9GAMM</name>
<dbReference type="EMBL" id="CP004387">
    <property type="protein sequence ID" value="AJD49115.1"/>
    <property type="molecule type" value="Genomic_DNA"/>
</dbReference>
<reference evidence="2 3" key="1">
    <citation type="journal article" date="2012" name="J. Bacteriol.">
        <title>Genome sequence of an alkane-degrading bacterium, Alcanivorax pacificus type strain W11-5, isolated from deep sea sediment.</title>
        <authorList>
            <person name="Lai Q."/>
            <person name="Shao Z."/>
        </authorList>
    </citation>
    <scope>NUCLEOTIDE SEQUENCE [LARGE SCALE GENOMIC DNA]</scope>
    <source>
        <strain evidence="2 3">W11-5</strain>
    </source>
</reference>
<organism evidence="2 3">
    <name type="scientific">Isoalcanivorax pacificus W11-5</name>
    <dbReference type="NCBI Taxonomy" id="391936"/>
    <lineage>
        <taxon>Bacteria</taxon>
        <taxon>Pseudomonadati</taxon>
        <taxon>Pseudomonadota</taxon>
        <taxon>Gammaproteobacteria</taxon>
        <taxon>Oceanospirillales</taxon>
        <taxon>Alcanivoracaceae</taxon>
        <taxon>Isoalcanivorax</taxon>
    </lineage>
</organism>
<gene>
    <name evidence="2" type="ORF">S7S_13515</name>
</gene>
<accession>A0A0B4XQP4</accession>
<proteinExistence type="predicted"/>
<evidence type="ECO:0000313" key="3">
    <source>
        <dbReference type="Proteomes" id="UP000006764"/>
    </source>
</evidence>
<evidence type="ECO:0000256" key="1">
    <source>
        <dbReference type="SAM" id="MobiDB-lite"/>
    </source>
</evidence>
<dbReference type="AlphaFoldDB" id="A0A0B4XQP4"/>